<organism evidence="1 2">
    <name type="scientific">Buceros rhinoceros silvestris</name>
    <dbReference type="NCBI Taxonomy" id="175836"/>
    <lineage>
        <taxon>Eukaryota</taxon>
        <taxon>Metazoa</taxon>
        <taxon>Chordata</taxon>
        <taxon>Craniata</taxon>
        <taxon>Vertebrata</taxon>
        <taxon>Euteleostomi</taxon>
        <taxon>Archelosauria</taxon>
        <taxon>Archosauria</taxon>
        <taxon>Dinosauria</taxon>
        <taxon>Saurischia</taxon>
        <taxon>Theropoda</taxon>
        <taxon>Coelurosauria</taxon>
        <taxon>Aves</taxon>
        <taxon>Neognathae</taxon>
        <taxon>Neoaves</taxon>
        <taxon>Telluraves</taxon>
        <taxon>Coraciimorphae</taxon>
        <taxon>Bucerotiformes</taxon>
        <taxon>Bucerotidae</taxon>
        <taxon>Buceros</taxon>
    </lineage>
</organism>
<gene>
    <name evidence="1" type="ORF">N320_04498</name>
</gene>
<sequence>LQAEEDLQGTSIFYQKVSAFLASTWLPDVIWWRAELADRFQNQLYPLVPEIPSVLLSNVTALNPEPQAVEKVFAVPNGFFWQTVETNEEYFPDSSDIEACRDTDTEV</sequence>
<feature type="non-terminal residue" evidence="1">
    <location>
        <position position="1"/>
    </location>
</feature>
<accession>A0A091GRZ5</accession>
<dbReference type="EMBL" id="KL509334">
    <property type="protein sequence ID" value="KFO85924.1"/>
    <property type="molecule type" value="Genomic_DNA"/>
</dbReference>
<feature type="non-terminal residue" evidence="1">
    <location>
        <position position="107"/>
    </location>
</feature>
<dbReference type="Proteomes" id="UP000054064">
    <property type="component" value="Unassembled WGS sequence"/>
</dbReference>
<dbReference type="AlphaFoldDB" id="A0A091GRZ5"/>
<protein>
    <submittedName>
        <fullName evidence="1">Uncharacterized protein</fullName>
    </submittedName>
</protein>
<name>A0A091GRZ5_BUCRH</name>
<keyword evidence="2" id="KW-1185">Reference proteome</keyword>
<reference evidence="1 2" key="1">
    <citation type="submission" date="2014-04" db="EMBL/GenBank/DDBJ databases">
        <title>Genome evolution of avian class.</title>
        <authorList>
            <person name="Zhang G."/>
            <person name="Li C."/>
        </authorList>
    </citation>
    <scope>NUCLEOTIDE SEQUENCE [LARGE SCALE GENOMIC DNA]</scope>
    <source>
        <strain evidence="1">BGI_N320</strain>
    </source>
</reference>
<evidence type="ECO:0000313" key="1">
    <source>
        <dbReference type="EMBL" id="KFO85924.1"/>
    </source>
</evidence>
<proteinExistence type="predicted"/>
<evidence type="ECO:0000313" key="2">
    <source>
        <dbReference type="Proteomes" id="UP000054064"/>
    </source>
</evidence>